<sequence>MTSRQTVGQQHPVSPKGYRNHFISMLSAGIVGSRTDNRSGTEDTARRALYPEGDSDAADRHPWIQFHKPIIVMVIGGLLLGAGSLLALLHYTQVVNVSYTVGTVCLSIGLMFLVTGLVWLPVIQQKLQRKGLAHREHTRSTAG</sequence>
<dbReference type="GO" id="GO:0016020">
    <property type="term" value="C:membrane"/>
    <property type="evidence" value="ECO:0007669"/>
    <property type="project" value="UniProtKB-SubCell"/>
</dbReference>
<name>A0AAD7WYA8_9TELE</name>
<evidence type="ECO:0000256" key="4">
    <source>
        <dbReference type="ARBA" id="ARBA00023136"/>
    </source>
</evidence>
<evidence type="ECO:0000256" key="5">
    <source>
        <dbReference type="SAM" id="Phobius"/>
    </source>
</evidence>
<evidence type="ECO:0000313" key="7">
    <source>
        <dbReference type="Proteomes" id="UP001221898"/>
    </source>
</evidence>
<comment type="subcellular location">
    <subcellularLocation>
        <location evidence="1">Membrane</location>
        <topology evidence="1">Multi-pass membrane protein</topology>
    </subcellularLocation>
</comment>
<gene>
    <name evidence="6" type="ORF">AAFF_G00081290</name>
</gene>
<evidence type="ECO:0000256" key="2">
    <source>
        <dbReference type="ARBA" id="ARBA00022692"/>
    </source>
</evidence>
<dbReference type="EMBL" id="JAINUG010000015">
    <property type="protein sequence ID" value="KAJ8413622.1"/>
    <property type="molecule type" value="Genomic_DNA"/>
</dbReference>
<keyword evidence="3 5" id="KW-1133">Transmembrane helix</keyword>
<keyword evidence="4 5" id="KW-0472">Membrane</keyword>
<dbReference type="AlphaFoldDB" id="A0AAD7WYA8"/>
<proteinExistence type="predicted"/>
<feature type="transmembrane region" description="Helical" evidence="5">
    <location>
        <begin position="70"/>
        <end position="91"/>
    </location>
</feature>
<organism evidence="6 7">
    <name type="scientific">Aldrovandia affinis</name>
    <dbReference type="NCBI Taxonomy" id="143900"/>
    <lineage>
        <taxon>Eukaryota</taxon>
        <taxon>Metazoa</taxon>
        <taxon>Chordata</taxon>
        <taxon>Craniata</taxon>
        <taxon>Vertebrata</taxon>
        <taxon>Euteleostomi</taxon>
        <taxon>Actinopterygii</taxon>
        <taxon>Neopterygii</taxon>
        <taxon>Teleostei</taxon>
        <taxon>Notacanthiformes</taxon>
        <taxon>Halosauridae</taxon>
        <taxon>Aldrovandia</taxon>
    </lineage>
</organism>
<keyword evidence="7" id="KW-1185">Reference proteome</keyword>
<feature type="transmembrane region" description="Helical" evidence="5">
    <location>
        <begin position="97"/>
        <end position="120"/>
    </location>
</feature>
<protein>
    <submittedName>
        <fullName evidence="6">Uncharacterized protein</fullName>
    </submittedName>
</protein>
<evidence type="ECO:0000256" key="1">
    <source>
        <dbReference type="ARBA" id="ARBA00004141"/>
    </source>
</evidence>
<keyword evidence="2 5" id="KW-0812">Transmembrane</keyword>
<reference evidence="6" key="1">
    <citation type="journal article" date="2023" name="Science">
        <title>Genome structures resolve the early diversification of teleost fishes.</title>
        <authorList>
            <person name="Parey E."/>
            <person name="Louis A."/>
            <person name="Montfort J."/>
            <person name="Bouchez O."/>
            <person name="Roques C."/>
            <person name="Iampietro C."/>
            <person name="Lluch J."/>
            <person name="Castinel A."/>
            <person name="Donnadieu C."/>
            <person name="Desvignes T."/>
            <person name="Floi Bucao C."/>
            <person name="Jouanno E."/>
            <person name="Wen M."/>
            <person name="Mejri S."/>
            <person name="Dirks R."/>
            <person name="Jansen H."/>
            <person name="Henkel C."/>
            <person name="Chen W.J."/>
            <person name="Zahm M."/>
            <person name="Cabau C."/>
            <person name="Klopp C."/>
            <person name="Thompson A.W."/>
            <person name="Robinson-Rechavi M."/>
            <person name="Braasch I."/>
            <person name="Lecointre G."/>
            <person name="Bobe J."/>
            <person name="Postlethwait J.H."/>
            <person name="Berthelot C."/>
            <person name="Roest Crollius H."/>
            <person name="Guiguen Y."/>
        </authorList>
    </citation>
    <scope>NUCLEOTIDE SEQUENCE</scope>
    <source>
        <strain evidence="6">NC1722</strain>
    </source>
</reference>
<evidence type="ECO:0000256" key="3">
    <source>
        <dbReference type="ARBA" id="ARBA00022989"/>
    </source>
</evidence>
<accession>A0AAD7WYA8</accession>
<dbReference type="InterPro" id="IPR028068">
    <property type="entry name" value="PIRT"/>
</dbReference>
<dbReference type="PANTHER" id="PTHR16100">
    <property type="entry name" value="PHOSPHOINOSITIDE-INTERACTING PROTEIN FAMILY MEMBER"/>
    <property type="match status" value="1"/>
</dbReference>
<dbReference type="Proteomes" id="UP001221898">
    <property type="component" value="Unassembled WGS sequence"/>
</dbReference>
<evidence type="ECO:0000313" key="6">
    <source>
        <dbReference type="EMBL" id="KAJ8413622.1"/>
    </source>
</evidence>
<comment type="caution">
    <text evidence="6">The sequence shown here is derived from an EMBL/GenBank/DDBJ whole genome shotgun (WGS) entry which is preliminary data.</text>
</comment>
<dbReference type="Pfam" id="PF15099">
    <property type="entry name" value="PIRT"/>
    <property type="match status" value="1"/>
</dbReference>
<dbReference type="PANTHER" id="PTHR16100:SF3">
    <property type="match status" value="1"/>
</dbReference>